<comment type="caution">
    <text evidence="3">The sequence shown here is derived from an EMBL/GenBank/DDBJ whole genome shotgun (WGS) entry which is preliminary data.</text>
</comment>
<keyword evidence="5" id="KW-1185">Reference proteome</keyword>
<evidence type="ECO:0000313" key="5">
    <source>
        <dbReference type="Proteomes" id="UP000654075"/>
    </source>
</evidence>
<keyword evidence="1" id="KW-0732">Signal</keyword>
<evidence type="ECO:0000313" key="3">
    <source>
        <dbReference type="EMBL" id="CAE8648489.1"/>
    </source>
</evidence>
<dbReference type="Proteomes" id="UP000654075">
    <property type="component" value="Unassembled WGS sequence"/>
</dbReference>
<name>A0A813ICF2_POLGL</name>
<gene>
    <name evidence="2" type="ORF">PGLA1383_LOCUS51394</name>
    <name evidence="3" type="ORF">PGLA2088_LOCUS6609</name>
</gene>
<dbReference type="EMBL" id="CAJNNV010031353">
    <property type="protein sequence ID" value="CAE8635819.1"/>
    <property type="molecule type" value="Genomic_DNA"/>
</dbReference>
<organism evidence="3 4">
    <name type="scientific">Polarella glacialis</name>
    <name type="common">Dinoflagellate</name>
    <dbReference type="NCBI Taxonomy" id="89957"/>
    <lineage>
        <taxon>Eukaryota</taxon>
        <taxon>Sar</taxon>
        <taxon>Alveolata</taxon>
        <taxon>Dinophyceae</taxon>
        <taxon>Suessiales</taxon>
        <taxon>Suessiaceae</taxon>
        <taxon>Polarella</taxon>
    </lineage>
</organism>
<dbReference type="Proteomes" id="UP000626109">
    <property type="component" value="Unassembled WGS sequence"/>
</dbReference>
<feature type="signal peptide" evidence="1">
    <location>
        <begin position="1"/>
        <end position="27"/>
    </location>
</feature>
<evidence type="ECO:0000256" key="1">
    <source>
        <dbReference type="SAM" id="SignalP"/>
    </source>
</evidence>
<reference evidence="3" key="1">
    <citation type="submission" date="2021-02" db="EMBL/GenBank/DDBJ databases">
        <authorList>
            <person name="Dougan E. K."/>
            <person name="Rhodes N."/>
            <person name="Thang M."/>
            <person name="Chan C."/>
        </authorList>
    </citation>
    <scope>NUCLEOTIDE SEQUENCE</scope>
</reference>
<proteinExistence type="predicted"/>
<accession>A0A813ICF2</accession>
<evidence type="ECO:0000313" key="2">
    <source>
        <dbReference type="EMBL" id="CAE8635819.1"/>
    </source>
</evidence>
<protein>
    <submittedName>
        <fullName evidence="3">Uncharacterized protein</fullName>
    </submittedName>
</protein>
<dbReference type="AlphaFoldDB" id="A0A813ICF2"/>
<feature type="chain" id="PRO_5036408915" evidence="1">
    <location>
        <begin position="28"/>
        <end position="298"/>
    </location>
</feature>
<dbReference type="EMBL" id="CAJNNW010006643">
    <property type="protein sequence ID" value="CAE8648489.1"/>
    <property type="molecule type" value="Genomic_DNA"/>
</dbReference>
<evidence type="ECO:0000313" key="4">
    <source>
        <dbReference type="Proteomes" id="UP000626109"/>
    </source>
</evidence>
<sequence>MARIWHCALQLMLVPGFACLLAAGTGAAGLETCREGEPDSPGGECAVLAYDDSSLLQRPASQRHGTPPELAARPAMSSLKALDAGRTSADQVPAAPTEKAAALQLEDVTDGHVRWWPSPPPPPSCNGVFAQYSDVNLQDNMTFEFKAANSAGMQCSQQGPYGPNKCCLAWGSNNPISGQVKLPQDLGAGATISASVSGWFGWIPIQESLQCKACGEDCRACPSISKVLPSLFPCQPVPMAPCPLKAGTYVNATSIVLSTEMQGQLSAGLSATVKWRIESPIGSNVASMVASGQAYIKA</sequence>